<comment type="caution">
    <text evidence="1">The sequence shown here is derived from an EMBL/GenBank/DDBJ whole genome shotgun (WGS) entry which is preliminary data.</text>
</comment>
<dbReference type="RefSeq" id="WP_186882742.1">
    <property type="nucleotide sequence ID" value="NZ_JACOGG010000078.1"/>
</dbReference>
<evidence type="ECO:0000313" key="1">
    <source>
        <dbReference type="EMBL" id="MBC3937274.1"/>
    </source>
</evidence>
<organism evidence="1 2">
    <name type="scientific">Undibacterium rugosum</name>
    <dbReference type="NCBI Taxonomy" id="2762291"/>
    <lineage>
        <taxon>Bacteria</taxon>
        <taxon>Pseudomonadati</taxon>
        <taxon>Pseudomonadota</taxon>
        <taxon>Betaproteobacteria</taxon>
        <taxon>Burkholderiales</taxon>
        <taxon>Oxalobacteraceae</taxon>
        <taxon>Undibacterium</taxon>
    </lineage>
</organism>
<dbReference type="EMBL" id="JACOGG010000078">
    <property type="protein sequence ID" value="MBC3937274.1"/>
    <property type="molecule type" value="Genomic_DNA"/>
</dbReference>
<evidence type="ECO:0000313" key="2">
    <source>
        <dbReference type="Proteomes" id="UP000612361"/>
    </source>
</evidence>
<proteinExistence type="predicted"/>
<accession>A0A923I3W8</accession>
<dbReference type="AlphaFoldDB" id="A0A923I3W8"/>
<gene>
    <name evidence="1" type="ORF">H8K47_18140</name>
</gene>
<feature type="non-terminal residue" evidence="1">
    <location>
        <position position="1"/>
    </location>
</feature>
<dbReference type="Proteomes" id="UP000612361">
    <property type="component" value="Unassembled WGS sequence"/>
</dbReference>
<name>A0A923I3W8_9BURK</name>
<keyword evidence="2" id="KW-1185">Reference proteome</keyword>
<reference evidence="1" key="1">
    <citation type="submission" date="2020-08" db="EMBL/GenBank/DDBJ databases">
        <title>Novel species isolated from subtropical streams in China.</title>
        <authorList>
            <person name="Lu H."/>
        </authorList>
    </citation>
    <scope>NUCLEOTIDE SEQUENCE</scope>
    <source>
        <strain evidence="1">CY7W</strain>
    </source>
</reference>
<sequence length="72" mass="6594">GGAALVKVGFSGFWLVTAEMVFCGCTCGWTCTSGGGMNGGGGASSFGGGGGGVSGGGGGGLTSSTIFVSRGF</sequence>
<protein>
    <submittedName>
        <fullName evidence="1">Uncharacterized protein</fullName>
    </submittedName>
</protein>